<dbReference type="SUPFAM" id="SSF46689">
    <property type="entry name" value="Homeodomain-like"/>
    <property type="match status" value="1"/>
</dbReference>
<evidence type="ECO:0000256" key="4">
    <source>
        <dbReference type="ARBA" id="ARBA00023163"/>
    </source>
</evidence>
<dbReference type="GO" id="GO:0003677">
    <property type="term" value="F:DNA binding"/>
    <property type="evidence" value="ECO:0007669"/>
    <property type="project" value="UniProtKB-UniRule"/>
</dbReference>
<dbReference type="InterPro" id="IPR001647">
    <property type="entry name" value="HTH_TetR"/>
</dbReference>
<protein>
    <submittedName>
        <fullName evidence="7">TetR/AcrR family transcriptional regulator</fullName>
    </submittedName>
</protein>
<keyword evidence="2" id="KW-0805">Transcription regulation</keyword>
<accession>A0A367Y2J8</accession>
<evidence type="ECO:0000256" key="3">
    <source>
        <dbReference type="ARBA" id="ARBA00023125"/>
    </source>
</evidence>
<dbReference type="Pfam" id="PF00440">
    <property type="entry name" value="TetR_N"/>
    <property type="match status" value="1"/>
</dbReference>
<dbReference type="PRINTS" id="PR00455">
    <property type="entry name" value="HTHTETR"/>
</dbReference>
<dbReference type="InterPro" id="IPR036271">
    <property type="entry name" value="Tet_transcr_reg_TetR-rel_C_sf"/>
</dbReference>
<comment type="caution">
    <text evidence="7">The sequence shown here is derived from an EMBL/GenBank/DDBJ whole genome shotgun (WGS) entry which is preliminary data.</text>
</comment>
<name>A0A367Y2J8_9MICO</name>
<dbReference type="PANTHER" id="PTHR47506:SF6">
    <property type="entry name" value="HTH-TYPE TRANSCRIPTIONAL REPRESSOR NEMR"/>
    <property type="match status" value="1"/>
</dbReference>
<dbReference type="OrthoDB" id="7505659at2"/>
<dbReference type="InterPro" id="IPR039538">
    <property type="entry name" value="BetI_C"/>
</dbReference>
<evidence type="ECO:0000313" key="7">
    <source>
        <dbReference type="EMBL" id="RCK60058.1"/>
    </source>
</evidence>
<gene>
    <name evidence="7" type="ORF">DTO57_07945</name>
</gene>
<evidence type="ECO:0000256" key="2">
    <source>
        <dbReference type="ARBA" id="ARBA00023015"/>
    </source>
</evidence>
<keyword evidence="8" id="KW-1185">Reference proteome</keyword>
<dbReference type="SUPFAM" id="SSF48498">
    <property type="entry name" value="Tetracyclin repressor-like, C-terminal domain"/>
    <property type="match status" value="1"/>
</dbReference>
<dbReference type="Gene3D" id="1.10.357.10">
    <property type="entry name" value="Tetracycline Repressor, domain 2"/>
    <property type="match status" value="1"/>
</dbReference>
<evidence type="ECO:0000256" key="1">
    <source>
        <dbReference type="ARBA" id="ARBA00022491"/>
    </source>
</evidence>
<dbReference type="Proteomes" id="UP000253508">
    <property type="component" value="Unassembled WGS sequence"/>
</dbReference>
<feature type="domain" description="HTH tetR-type" evidence="6">
    <location>
        <begin position="11"/>
        <end position="71"/>
    </location>
</feature>
<reference evidence="7 8" key="1">
    <citation type="submission" date="2018-07" db="EMBL/GenBank/DDBJ databases">
        <title>Microbacterium endoborsara sp. nov., a novel actinobacterium isolated from Borszczowia aralocaspica.</title>
        <authorList>
            <person name="An D."/>
        </authorList>
    </citation>
    <scope>NUCLEOTIDE SEQUENCE [LARGE SCALE GENOMIC DNA]</scope>
    <source>
        <strain evidence="7 8">C1.15228</strain>
    </source>
</reference>
<keyword evidence="3 5" id="KW-0238">DNA-binding</keyword>
<dbReference type="EMBL" id="QORO01000002">
    <property type="protein sequence ID" value="RCK60058.1"/>
    <property type="molecule type" value="Genomic_DNA"/>
</dbReference>
<dbReference type="PANTHER" id="PTHR47506">
    <property type="entry name" value="TRANSCRIPTIONAL REGULATORY PROTEIN"/>
    <property type="match status" value="1"/>
</dbReference>
<evidence type="ECO:0000313" key="8">
    <source>
        <dbReference type="Proteomes" id="UP000253508"/>
    </source>
</evidence>
<evidence type="ECO:0000259" key="6">
    <source>
        <dbReference type="PROSITE" id="PS50977"/>
    </source>
</evidence>
<dbReference type="PROSITE" id="PS50977">
    <property type="entry name" value="HTH_TETR_2"/>
    <property type="match status" value="1"/>
</dbReference>
<sequence length="188" mass="20420">MTRRGSYAKGVAKREEILSVALDVVARRGYAGASVREIAEAVGLSQAGLLHYFDSKGELFTAILEKRDEVDYAGNTGDFLDDLVRVVAHNAEVPGLVRLFAQLSLEAADPQHPAHDFFRDRYAFLRETLTERIRAGQADGSLRAALDPERTATLIIAATDGLQAQFLLDPSTDMAAELAGFLADLRAS</sequence>
<feature type="DNA-binding region" description="H-T-H motif" evidence="5">
    <location>
        <begin position="34"/>
        <end position="53"/>
    </location>
</feature>
<proteinExistence type="predicted"/>
<dbReference type="InterPro" id="IPR009057">
    <property type="entry name" value="Homeodomain-like_sf"/>
</dbReference>
<organism evidence="7 8">
    <name type="scientific">Microbacterium sorbitolivorans</name>
    <dbReference type="NCBI Taxonomy" id="1867410"/>
    <lineage>
        <taxon>Bacteria</taxon>
        <taxon>Bacillati</taxon>
        <taxon>Actinomycetota</taxon>
        <taxon>Actinomycetes</taxon>
        <taxon>Micrococcales</taxon>
        <taxon>Microbacteriaceae</taxon>
        <taxon>Microbacterium</taxon>
    </lineage>
</organism>
<keyword evidence="1" id="KW-0678">Repressor</keyword>
<dbReference type="RefSeq" id="WP_114117673.1">
    <property type="nucleotide sequence ID" value="NZ_BMHU01000003.1"/>
</dbReference>
<keyword evidence="4" id="KW-0804">Transcription</keyword>
<evidence type="ECO:0000256" key="5">
    <source>
        <dbReference type="PROSITE-ProRule" id="PRU00335"/>
    </source>
</evidence>
<dbReference type="AlphaFoldDB" id="A0A367Y2J8"/>
<dbReference type="Pfam" id="PF13977">
    <property type="entry name" value="TetR_C_6"/>
    <property type="match status" value="1"/>
</dbReference>